<feature type="region of interest" description="Disordered" evidence="1">
    <location>
        <begin position="57"/>
        <end position="90"/>
    </location>
</feature>
<dbReference type="EMBL" id="GEDC01006387">
    <property type="protein sequence ID" value="JAS30911.1"/>
    <property type="molecule type" value="Transcribed_RNA"/>
</dbReference>
<proteinExistence type="predicted"/>
<feature type="region of interest" description="Disordered" evidence="1">
    <location>
        <begin position="189"/>
        <end position="228"/>
    </location>
</feature>
<reference evidence="2" key="1">
    <citation type="submission" date="2015-12" db="EMBL/GenBank/DDBJ databases">
        <title>De novo transcriptome assembly of four potential Pierce s Disease insect vectors from Arizona vineyards.</title>
        <authorList>
            <person name="Tassone E.E."/>
        </authorList>
    </citation>
    <scope>NUCLEOTIDE SEQUENCE</scope>
</reference>
<evidence type="ECO:0000313" key="2">
    <source>
        <dbReference type="EMBL" id="JAS30911.1"/>
    </source>
</evidence>
<gene>
    <name evidence="2" type="ORF">g.10675</name>
</gene>
<accession>A0A1B6DZ27</accession>
<sequence>SPLENSFCPFCVNDAEEGEICPCSMSTDCRFLEDFLFETHNRLRNIEYLLGQQKFNSGGKEPQLGDIKHTPNNRNYNSSSTQNEIYKTTPGKSSSIELDYSFNPETYPELRDNAFMKLWYPGPPFGYQEKGPFVKNDSVTVRNQTNNMIDIKSKLEDCTCNCNCAGDSFLSLIEGLSLIDILFEEDSKECVSGEDENSKEYEDSDESTDYEDYSDETNDSDDSSESNSSFISFIEDIIDFDDALYDLNEDEYNDSDDNESSICDEVKDCN</sequence>
<feature type="region of interest" description="Disordered" evidence="1">
    <location>
        <begin position="249"/>
        <end position="270"/>
    </location>
</feature>
<evidence type="ECO:0000256" key="1">
    <source>
        <dbReference type="SAM" id="MobiDB-lite"/>
    </source>
</evidence>
<feature type="compositionally biased region" description="Polar residues" evidence="1">
    <location>
        <begin position="70"/>
        <end position="90"/>
    </location>
</feature>
<dbReference type="AlphaFoldDB" id="A0A1B6DZ27"/>
<feature type="compositionally biased region" description="Basic and acidic residues" evidence="1">
    <location>
        <begin position="189"/>
        <end position="201"/>
    </location>
</feature>
<feature type="non-terminal residue" evidence="2">
    <location>
        <position position="1"/>
    </location>
</feature>
<feature type="compositionally biased region" description="Acidic residues" evidence="1">
    <location>
        <begin position="249"/>
        <end position="259"/>
    </location>
</feature>
<protein>
    <submittedName>
        <fullName evidence="2">Uncharacterized protein</fullName>
    </submittedName>
</protein>
<organism evidence="2">
    <name type="scientific">Clastoptera arizonana</name>
    <name type="common">Arizona spittle bug</name>
    <dbReference type="NCBI Taxonomy" id="38151"/>
    <lineage>
        <taxon>Eukaryota</taxon>
        <taxon>Metazoa</taxon>
        <taxon>Ecdysozoa</taxon>
        <taxon>Arthropoda</taxon>
        <taxon>Hexapoda</taxon>
        <taxon>Insecta</taxon>
        <taxon>Pterygota</taxon>
        <taxon>Neoptera</taxon>
        <taxon>Paraneoptera</taxon>
        <taxon>Hemiptera</taxon>
        <taxon>Auchenorrhyncha</taxon>
        <taxon>Cercopoidea</taxon>
        <taxon>Clastopteridae</taxon>
        <taxon>Clastoptera</taxon>
    </lineage>
</organism>
<feature type="compositionally biased region" description="Acidic residues" evidence="1">
    <location>
        <begin position="202"/>
        <end position="224"/>
    </location>
</feature>
<name>A0A1B6DZ27_9HEMI</name>
<feature type="non-terminal residue" evidence="2">
    <location>
        <position position="270"/>
    </location>
</feature>